<keyword evidence="1" id="KW-0812">Transmembrane</keyword>
<proteinExistence type="predicted"/>
<name>A0A5B7CZQ3_PORTR</name>
<dbReference type="AlphaFoldDB" id="A0A5B7CZQ3"/>
<comment type="caution">
    <text evidence="2">The sequence shown here is derived from an EMBL/GenBank/DDBJ whole genome shotgun (WGS) entry which is preliminary data.</text>
</comment>
<dbReference type="Proteomes" id="UP000324222">
    <property type="component" value="Unassembled WGS sequence"/>
</dbReference>
<keyword evidence="1" id="KW-0472">Membrane</keyword>
<organism evidence="2 3">
    <name type="scientific">Portunus trituberculatus</name>
    <name type="common">Swimming crab</name>
    <name type="synonym">Neptunus trituberculatus</name>
    <dbReference type="NCBI Taxonomy" id="210409"/>
    <lineage>
        <taxon>Eukaryota</taxon>
        <taxon>Metazoa</taxon>
        <taxon>Ecdysozoa</taxon>
        <taxon>Arthropoda</taxon>
        <taxon>Crustacea</taxon>
        <taxon>Multicrustacea</taxon>
        <taxon>Malacostraca</taxon>
        <taxon>Eumalacostraca</taxon>
        <taxon>Eucarida</taxon>
        <taxon>Decapoda</taxon>
        <taxon>Pleocyemata</taxon>
        <taxon>Brachyura</taxon>
        <taxon>Eubrachyura</taxon>
        <taxon>Portunoidea</taxon>
        <taxon>Portunidae</taxon>
        <taxon>Portuninae</taxon>
        <taxon>Portunus</taxon>
    </lineage>
</organism>
<keyword evidence="3" id="KW-1185">Reference proteome</keyword>
<keyword evidence="1" id="KW-1133">Transmembrane helix</keyword>
<evidence type="ECO:0000313" key="2">
    <source>
        <dbReference type="EMBL" id="MPC15242.1"/>
    </source>
</evidence>
<gene>
    <name evidence="2" type="ORF">E2C01_008026</name>
</gene>
<accession>A0A5B7CZQ3</accession>
<reference evidence="2 3" key="1">
    <citation type="submission" date="2019-05" db="EMBL/GenBank/DDBJ databases">
        <title>Another draft genome of Portunus trituberculatus and its Hox gene families provides insights of decapod evolution.</title>
        <authorList>
            <person name="Jeong J.-H."/>
            <person name="Song I."/>
            <person name="Kim S."/>
            <person name="Choi T."/>
            <person name="Kim D."/>
            <person name="Ryu S."/>
            <person name="Kim W."/>
        </authorList>
    </citation>
    <scope>NUCLEOTIDE SEQUENCE [LARGE SCALE GENOMIC DNA]</scope>
    <source>
        <tissue evidence="2">Muscle</tissue>
    </source>
</reference>
<protein>
    <submittedName>
        <fullName evidence="2">Uncharacterized protein</fullName>
    </submittedName>
</protein>
<dbReference type="EMBL" id="VSRR010000410">
    <property type="protein sequence ID" value="MPC15242.1"/>
    <property type="molecule type" value="Genomic_DNA"/>
</dbReference>
<evidence type="ECO:0000256" key="1">
    <source>
        <dbReference type="SAM" id="Phobius"/>
    </source>
</evidence>
<evidence type="ECO:0000313" key="3">
    <source>
        <dbReference type="Proteomes" id="UP000324222"/>
    </source>
</evidence>
<sequence length="125" mass="13407">MKKKKDGYEEVFNSYLRAIFLCPMGCEGISLFVVKIFLQVEESIKENRGCKGEVVDPGGPTGEAGEAGWAFCWRAVVRGGVVGVGLVGASGEMVVVWDRGDTGEVLPEEGRGRAFSFCAALPSRT</sequence>
<feature type="transmembrane region" description="Helical" evidence="1">
    <location>
        <begin position="15"/>
        <end position="38"/>
    </location>
</feature>